<reference evidence="1 2" key="1">
    <citation type="submission" date="2019-07" db="EMBL/GenBank/DDBJ databases">
        <title>Full genome sequence of Humibacter sp. WJ7-1.</title>
        <authorList>
            <person name="Im W.-T."/>
        </authorList>
    </citation>
    <scope>NUCLEOTIDE SEQUENCE [LARGE SCALE GENOMIC DNA]</scope>
    <source>
        <strain evidence="1 2">WJ7-1</strain>
    </source>
</reference>
<dbReference type="AlphaFoldDB" id="A0A5B8M8A0"/>
<keyword evidence="2" id="KW-1185">Reference proteome</keyword>
<evidence type="ECO:0000313" key="1">
    <source>
        <dbReference type="EMBL" id="QDZ16636.1"/>
    </source>
</evidence>
<name>A0A5B8M8A0_9MICO</name>
<proteinExistence type="predicted"/>
<gene>
    <name evidence="1" type="ORF">FPZ11_02420</name>
</gene>
<dbReference type="Proteomes" id="UP000320216">
    <property type="component" value="Chromosome"/>
</dbReference>
<dbReference type="Pfam" id="PF26421">
    <property type="entry name" value="Avidin_like"/>
    <property type="match status" value="1"/>
</dbReference>
<dbReference type="EMBL" id="CP042305">
    <property type="protein sequence ID" value="QDZ16636.1"/>
    <property type="molecule type" value="Genomic_DNA"/>
</dbReference>
<protein>
    <submittedName>
        <fullName evidence="1">Uncharacterized protein</fullName>
    </submittedName>
</protein>
<dbReference type="KEGG" id="huw:FPZ11_02420"/>
<sequence length="103" mass="11068">MISSTNSAVDPDAPSRFRYHERDGVIWGEYWGDTVTFGRFVGTRRAHVLAVTFAHVTVTGGSVVTGASTSTVEEGADGLRLVERFSIEGVDHESVCVEVVPGL</sequence>
<evidence type="ECO:0000313" key="2">
    <source>
        <dbReference type="Proteomes" id="UP000320216"/>
    </source>
</evidence>
<organism evidence="1 2">
    <name type="scientific">Humibacter ginsenosidimutans</name>
    <dbReference type="NCBI Taxonomy" id="2599293"/>
    <lineage>
        <taxon>Bacteria</taxon>
        <taxon>Bacillati</taxon>
        <taxon>Actinomycetota</taxon>
        <taxon>Actinomycetes</taxon>
        <taxon>Micrococcales</taxon>
        <taxon>Microbacteriaceae</taxon>
        <taxon>Humibacter</taxon>
    </lineage>
</organism>
<dbReference type="InterPro" id="IPR058595">
    <property type="entry name" value="Avidin-like"/>
</dbReference>
<accession>A0A5B8M8A0</accession>
<dbReference type="OrthoDB" id="5684515at2"/>